<gene>
    <name evidence="2" type="ORF">BJX67DRAFT_31837</name>
</gene>
<dbReference type="RefSeq" id="XP_070888027.1">
    <property type="nucleotide sequence ID" value="XM_071027277.1"/>
</dbReference>
<organism evidence="2 3">
    <name type="scientific">Aspergillus lucknowensis</name>
    <dbReference type="NCBI Taxonomy" id="176173"/>
    <lineage>
        <taxon>Eukaryota</taxon>
        <taxon>Fungi</taxon>
        <taxon>Dikarya</taxon>
        <taxon>Ascomycota</taxon>
        <taxon>Pezizomycotina</taxon>
        <taxon>Eurotiomycetes</taxon>
        <taxon>Eurotiomycetidae</taxon>
        <taxon>Eurotiales</taxon>
        <taxon>Aspergillaceae</taxon>
        <taxon>Aspergillus</taxon>
        <taxon>Aspergillus subgen. Nidulantes</taxon>
    </lineage>
</organism>
<feature type="compositionally biased region" description="Low complexity" evidence="1">
    <location>
        <begin position="1"/>
        <end position="22"/>
    </location>
</feature>
<comment type="caution">
    <text evidence="2">The sequence shown here is derived from an EMBL/GenBank/DDBJ whole genome shotgun (WGS) entry which is preliminary data.</text>
</comment>
<feature type="compositionally biased region" description="Acidic residues" evidence="1">
    <location>
        <begin position="56"/>
        <end position="103"/>
    </location>
</feature>
<dbReference type="GeneID" id="98142349"/>
<keyword evidence="3" id="KW-1185">Reference proteome</keyword>
<proteinExistence type="predicted"/>
<feature type="region of interest" description="Disordered" evidence="1">
    <location>
        <begin position="38"/>
        <end position="122"/>
    </location>
</feature>
<evidence type="ECO:0000313" key="3">
    <source>
        <dbReference type="Proteomes" id="UP001610432"/>
    </source>
</evidence>
<accession>A0ABR4LWY4</accession>
<reference evidence="2 3" key="1">
    <citation type="submission" date="2024-07" db="EMBL/GenBank/DDBJ databases">
        <title>Section-level genome sequencing and comparative genomics of Aspergillus sections Usti and Cavernicolus.</title>
        <authorList>
            <consortium name="Lawrence Berkeley National Laboratory"/>
            <person name="Nybo J.L."/>
            <person name="Vesth T.C."/>
            <person name="Theobald S."/>
            <person name="Frisvad J.C."/>
            <person name="Larsen T.O."/>
            <person name="Kjaerboelling I."/>
            <person name="Rothschild-Mancinelli K."/>
            <person name="Lyhne E.K."/>
            <person name="Kogle M.E."/>
            <person name="Barry K."/>
            <person name="Clum A."/>
            <person name="Na H."/>
            <person name="Ledsgaard L."/>
            <person name="Lin J."/>
            <person name="Lipzen A."/>
            <person name="Kuo A."/>
            <person name="Riley R."/>
            <person name="Mondo S."/>
            <person name="Labutti K."/>
            <person name="Haridas S."/>
            <person name="Pangalinan J."/>
            <person name="Salamov A.A."/>
            <person name="Simmons B.A."/>
            <person name="Magnuson J.K."/>
            <person name="Chen J."/>
            <person name="Drula E."/>
            <person name="Henrissat B."/>
            <person name="Wiebenga A."/>
            <person name="Lubbers R.J."/>
            <person name="Gomes A.C."/>
            <person name="Macurrencykelacurrency M.R."/>
            <person name="Stajich J."/>
            <person name="Grigoriev I.V."/>
            <person name="Mortensen U.H."/>
            <person name="De Vries R.P."/>
            <person name="Baker S.E."/>
            <person name="Andersen M.R."/>
        </authorList>
    </citation>
    <scope>NUCLEOTIDE SEQUENCE [LARGE SCALE GENOMIC DNA]</scope>
    <source>
        <strain evidence="2 3">CBS 449.75</strain>
    </source>
</reference>
<evidence type="ECO:0000256" key="1">
    <source>
        <dbReference type="SAM" id="MobiDB-lite"/>
    </source>
</evidence>
<dbReference type="Proteomes" id="UP001610432">
    <property type="component" value="Unassembled WGS sequence"/>
</dbReference>
<feature type="region of interest" description="Disordered" evidence="1">
    <location>
        <begin position="1"/>
        <end position="25"/>
    </location>
</feature>
<dbReference type="EMBL" id="JBFXLQ010000011">
    <property type="protein sequence ID" value="KAL2869048.1"/>
    <property type="molecule type" value="Genomic_DNA"/>
</dbReference>
<feature type="compositionally biased region" description="Basic and acidic residues" evidence="1">
    <location>
        <begin position="38"/>
        <end position="50"/>
    </location>
</feature>
<feature type="compositionally biased region" description="Basic and acidic residues" evidence="1">
    <location>
        <begin position="104"/>
        <end position="122"/>
    </location>
</feature>
<evidence type="ECO:0000313" key="2">
    <source>
        <dbReference type="EMBL" id="KAL2869048.1"/>
    </source>
</evidence>
<evidence type="ECO:0008006" key="4">
    <source>
        <dbReference type="Google" id="ProtNLM"/>
    </source>
</evidence>
<protein>
    <recommendedName>
        <fullName evidence="4">F-box domain-containing protein</fullName>
    </recommendedName>
</protein>
<sequence>MATSSDGSCSSQSGTTGSTPCGIVRLPDEILIIIERLLVESDEKKEDDGGSVRSQDDDDDDDNAGDSENREEDADGEDEDDEDDSDSEPNGDEDDDQEDEPYRDEEKRDSACDPKAEERAENRRRENEINLISILCLALTCKRFWQLFGGTRRVRRAKALHCPANWSPGKFIPSSATVLKSKWWSLLERIEDHRWRCCAGCFVLHPVREFETSQLSVQADSRTCIFGPLVGVVDFCPCFRMTFRTKAKLVRSMMLDPETEQPRLDIPEDTTRTMPLHECYAERWSNHPDGGRTNRLRLDSPVYKKLSQNKMERFEENYTHGSAFTSALCDPLDSSCYACDCKDGQRVDRQFSAVLDSDGYLSVVTEVDVTSYWHKAEDYNYSWTPLYGQLARHPVPICPHRTLYRFTSLMYGAVCNPEGDCYDWHSVEEDTAPKSVLPLLSCKFCDTRVEEFVTKRENGLGPCHVYVRTVRNLGRALDFADEAWFAQTAFCSEGLDAEEQKKRSPWHGRP</sequence>
<name>A0ABR4LWY4_9EURO</name>